<gene>
    <name evidence="1" type="ORF">PRVXH_001220</name>
</gene>
<name>A0AAU8HWW9_9FIRM</name>
<dbReference type="EMBL" id="CP159485">
    <property type="protein sequence ID" value="XCI29870.1"/>
    <property type="molecule type" value="Genomic_DNA"/>
</dbReference>
<reference evidence="1" key="2">
    <citation type="submission" date="2024-06" db="EMBL/GenBank/DDBJ databases">
        <authorList>
            <person name="Petrova K.O."/>
            <person name="Toshchakov S.V."/>
            <person name="Boltjanskaja Y.V."/>
            <person name="Kevbrin V.V."/>
        </authorList>
    </citation>
    <scope>NUCLEOTIDE SEQUENCE</scope>
    <source>
        <strain evidence="1">Z-710</strain>
    </source>
</reference>
<organism evidence="1">
    <name type="scientific">Proteinivorax hydrogeniformans</name>
    <dbReference type="NCBI Taxonomy" id="1826727"/>
    <lineage>
        <taxon>Bacteria</taxon>
        <taxon>Bacillati</taxon>
        <taxon>Bacillota</taxon>
        <taxon>Clostridia</taxon>
        <taxon>Eubacteriales</taxon>
        <taxon>Proteinivoracaceae</taxon>
        <taxon>Proteinivorax</taxon>
    </lineage>
</organism>
<protein>
    <submittedName>
        <fullName evidence="1">Uncharacterized protein</fullName>
    </submittedName>
</protein>
<sequence>MSTHQQMANQYGNDCAQLSRKWKVEGEKWKLLLCGSCALVG</sequence>
<evidence type="ECO:0000313" key="1">
    <source>
        <dbReference type="EMBL" id="XCI29870.1"/>
    </source>
</evidence>
<reference evidence="1" key="1">
    <citation type="journal article" date="2018" name="Antonie Van Leeuwenhoek">
        <title>Proteinivorax hydrogeniformans sp. nov., an anaerobic, haloalkaliphilic bacterium fermenting proteinaceous compounds with high hydrogen production.</title>
        <authorList>
            <person name="Boltyanskaya Y."/>
            <person name="Detkova E."/>
            <person name="Pimenov N."/>
            <person name="Kevbrin V."/>
        </authorList>
    </citation>
    <scope>NUCLEOTIDE SEQUENCE</scope>
    <source>
        <strain evidence="1">Z-710</strain>
    </source>
</reference>
<dbReference type="AlphaFoldDB" id="A0AAU8HWW9"/>
<accession>A0AAU8HWW9</accession>
<dbReference type="RefSeq" id="WP_353894417.1">
    <property type="nucleotide sequence ID" value="NZ_CP159485.1"/>
</dbReference>
<proteinExistence type="predicted"/>